<gene>
    <name evidence="2" type="ORF">GALLR39Z86_06020</name>
</gene>
<feature type="domain" description="OLD protein-like TOPRIM" evidence="1">
    <location>
        <begin position="10"/>
        <end position="62"/>
    </location>
</feature>
<keyword evidence="3" id="KW-1185">Reference proteome</keyword>
<accession>A0A9W6LEB4</accession>
<organism evidence="2 3">
    <name type="scientific">Glycomyces algeriensis</name>
    <dbReference type="NCBI Taxonomy" id="256037"/>
    <lineage>
        <taxon>Bacteria</taxon>
        <taxon>Bacillati</taxon>
        <taxon>Actinomycetota</taxon>
        <taxon>Actinomycetes</taxon>
        <taxon>Glycomycetales</taxon>
        <taxon>Glycomycetaceae</taxon>
        <taxon>Glycomyces</taxon>
    </lineage>
</organism>
<dbReference type="Proteomes" id="UP001144313">
    <property type="component" value="Unassembled WGS sequence"/>
</dbReference>
<name>A0A9W6LEB4_9ACTN</name>
<evidence type="ECO:0000259" key="1">
    <source>
        <dbReference type="Pfam" id="PF20469"/>
    </source>
</evidence>
<sequence length="179" mass="19727">MLDRRRVRHADKVVIEEVASRKGALERFGVTVVNASGKANLIVAQAILHQLGITSLTVFDNDSGNAGRKWTDPDEIARARAGDRAANVVLQEHHGVPTVVPFPVGKCSPTLVAWDDNLEHVVNSSWAAWERTMETVRDELDSKKTKRPALYRLTARRCEGLISPALEEVLTLARALTSL</sequence>
<dbReference type="AlphaFoldDB" id="A0A9W6LEB4"/>
<dbReference type="Pfam" id="PF20469">
    <property type="entry name" value="OLD-like_TOPRIM"/>
    <property type="match status" value="1"/>
</dbReference>
<proteinExistence type="predicted"/>
<comment type="caution">
    <text evidence="2">The sequence shown here is derived from an EMBL/GenBank/DDBJ whole genome shotgun (WGS) entry which is preliminary data.</text>
</comment>
<dbReference type="InterPro" id="IPR034139">
    <property type="entry name" value="TOPRIM_OLD"/>
</dbReference>
<evidence type="ECO:0000313" key="3">
    <source>
        <dbReference type="Proteomes" id="UP001144313"/>
    </source>
</evidence>
<reference evidence="2" key="1">
    <citation type="submission" date="2022-12" db="EMBL/GenBank/DDBJ databases">
        <title>Reference genome sequencing for broad-spectrum identification of bacterial and archaeal isolates by mass spectrometry.</title>
        <authorList>
            <person name="Sekiguchi Y."/>
            <person name="Tourlousse D.M."/>
        </authorList>
    </citation>
    <scope>NUCLEOTIDE SEQUENCE</scope>
    <source>
        <strain evidence="2">LLR39Z86</strain>
    </source>
</reference>
<dbReference type="EMBL" id="BSDT01000001">
    <property type="protein sequence ID" value="GLI40752.1"/>
    <property type="molecule type" value="Genomic_DNA"/>
</dbReference>
<evidence type="ECO:0000313" key="2">
    <source>
        <dbReference type="EMBL" id="GLI40752.1"/>
    </source>
</evidence>
<dbReference type="RefSeq" id="WP_270117035.1">
    <property type="nucleotide sequence ID" value="NZ_BAAAOL010000009.1"/>
</dbReference>
<protein>
    <recommendedName>
        <fullName evidence="1">OLD protein-like TOPRIM domain-containing protein</fullName>
    </recommendedName>
</protein>